<accession>A0A0A9EHZ0</accession>
<name>A0A0A9EHZ0_ARUDO</name>
<sequence>MALLCYLIVQTCNFSALKHPRYLSPVELSANLRSRIGCRWGLRSANL</sequence>
<protein>
    <submittedName>
        <fullName evidence="1">Uncharacterized protein</fullName>
    </submittedName>
</protein>
<reference evidence="1" key="1">
    <citation type="submission" date="2014-09" db="EMBL/GenBank/DDBJ databases">
        <authorList>
            <person name="Magalhaes I.L.F."/>
            <person name="Oliveira U."/>
            <person name="Santos F.R."/>
            <person name="Vidigal T.H.D.A."/>
            <person name="Brescovit A.D."/>
            <person name="Santos A.J."/>
        </authorList>
    </citation>
    <scope>NUCLEOTIDE SEQUENCE</scope>
    <source>
        <tissue evidence="1">Shoot tissue taken approximately 20 cm above the soil surface</tissue>
    </source>
</reference>
<organism evidence="1">
    <name type="scientific">Arundo donax</name>
    <name type="common">Giant reed</name>
    <name type="synonym">Donax arundinaceus</name>
    <dbReference type="NCBI Taxonomy" id="35708"/>
    <lineage>
        <taxon>Eukaryota</taxon>
        <taxon>Viridiplantae</taxon>
        <taxon>Streptophyta</taxon>
        <taxon>Embryophyta</taxon>
        <taxon>Tracheophyta</taxon>
        <taxon>Spermatophyta</taxon>
        <taxon>Magnoliopsida</taxon>
        <taxon>Liliopsida</taxon>
        <taxon>Poales</taxon>
        <taxon>Poaceae</taxon>
        <taxon>PACMAD clade</taxon>
        <taxon>Arundinoideae</taxon>
        <taxon>Arundineae</taxon>
        <taxon>Arundo</taxon>
    </lineage>
</organism>
<evidence type="ECO:0000313" key="1">
    <source>
        <dbReference type="EMBL" id="JAD99696.1"/>
    </source>
</evidence>
<dbReference type="AlphaFoldDB" id="A0A0A9EHZ0"/>
<dbReference type="EMBL" id="GBRH01198199">
    <property type="protein sequence ID" value="JAD99696.1"/>
    <property type="molecule type" value="Transcribed_RNA"/>
</dbReference>
<proteinExistence type="predicted"/>
<reference evidence="1" key="2">
    <citation type="journal article" date="2015" name="Data Brief">
        <title>Shoot transcriptome of the giant reed, Arundo donax.</title>
        <authorList>
            <person name="Barrero R.A."/>
            <person name="Guerrero F.D."/>
            <person name="Moolhuijzen P."/>
            <person name="Goolsby J.A."/>
            <person name="Tidwell J."/>
            <person name="Bellgard S.E."/>
            <person name="Bellgard M.I."/>
        </authorList>
    </citation>
    <scope>NUCLEOTIDE SEQUENCE</scope>
    <source>
        <tissue evidence="1">Shoot tissue taken approximately 20 cm above the soil surface</tissue>
    </source>
</reference>